<proteinExistence type="predicted"/>
<name>A0ABD5FG58_ENTCA</name>
<gene>
    <name evidence="1" type="ORF">P7I34_01055</name>
</gene>
<dbReference type="EMBL" id="JARQDZ010000001">
    <property type="protein sequence ID" value="MDT2981230.1"/>
    <property type="molecule type" value="Genomic_DNA"/>
</dbReference>
<evidence type="ECO:0000313" key="2">
    <source>
        <dbReference type="Proteomes" id="UP001253851"/>
    </source>
</evidence>
<reference evidence="1 2" key="1">
    <citation type="submission" date="2023-03" db="EMBL/GenBank/DDBJ databases">
        <authorList>
            <person name="Shen W."/>
            <person name="Cai J."/>
        </authorList>
    </citation>
    <scope>NUCLEOTIDE SEQUENCE [LARGE SCALE GENOMIC DNA]</scope>
    <source>
        <strain evidence="1 2">B516</strain>
    </source>
</reference>
<evidence type="ECO:0000313" key="1">
    <source>
        <dbReference type="EMBL" id="MDT2981230.1"/>
    </source>
</evidence>
<dbReference type="RefSeq" id="WP_218212811.1">
    <property type="nucleotide sequence ID" value="NZ_JABBNQ010000003.1"/>
</dbReference>
<dbReference type="AlphaFoldDB" id="A0ABD5FG58"/>
<organism evidence="1 2">
    <name type="scientific">Enterococcus casseliflavus</name>
    <name type="common">Enterococcus flavescens</name>
    <dbReference type="NCBI Taxonomy" id="37734"/>
    <lineage>
        <taxon>Bacteria</taxon>
        <taxon>Bacillati</taxon>
        <taxon>Bacillota</taxon>
        <taxon>Bacilli</taxon>
        <taxon>Lactobacillales</taxon>
        <taxon>Enterococcaceae</taxon>
        <taxon>Enterococcus</taxon>
    </lineage>
</organism>
<comment type="caution">
    <text evidence="1">The sequence shown here is derived from an EMBL/GenBank/DDBJ whole genome shotgun (WGS) entry which is preliminary data.</text>
</comment>
<evidence type="ECO:0008006" key="3">
    <source>
        <dbReference type="Google" id="ProtNLM"/>
    </source>
</evidence>
<accession>A0ABD5FG58</accession>
<dbReference type="Proteomes" id="UP001253851">
    <property type="component" value="Unassembled WGS sequence"/>
</dbReference>
<sequence>MRTDTLSCSYQMNTTPTDFSRVLLAEQEKFFLAKQAQEPFGEGCRIETMIQTKTAPRLVPAVMTVKKIAADELWLRTTHEEGVIDQRYSFAPGRKGKLQVTYSEQSRFAQQKTTYSFMLAALFYKFFFNRGVKKRLRYLEAACQRAGTNEKMGKIEDSNDRN</sequence>
<protein>
    <recommendedName>
        <fullName evidence="3">DUF3284 domain-containing protein</fullName>
    </recommendedName>
</protein>